<name>A0ABP1L5E2_9EUKA</name>
<proteinExistence type="predicted"/>
<gene>
    <name evidence="1" type="ORF">HINF_LOCUS58185</name>
</gene>
<sequence>MTNVDKTKIIAKQFTVMNKRKDAVAFFPDKMNPFNWHISFKGLEDSDFHSIILNESGAYHVNEPLCIHGLTDNYPEDWTSGTKISVIVNALKLYMNLEVCRDGLGFGRSSILLLIQIPQLPLCMEQLRSFRQRSTIKCRGCSWLISTMRIPSAAFFFT</sequence>
<evidence type="ECO:0000313" key="2">
    <source>
        <dbReference type="Proteomes" id="UP001642409"/>
    </source>
</evidence>
<keyword evidence="2" id="KW-1185">Reference proteome</keyword>
<accession>A0ABP1L5E2</accession>
<dbReference type="EMBL" id="CAXDID020000325">
    <property type="protein sequence ID" value="CAL6077300.1"/>
    <property type="molecule type" value="Genomic_DNA"/>
</dbReference>
<organism evidence="1 2">
    <name type="scientific">Hexamita inflata</name>
    <dbReference type="NCBI Taxonomy" id="28002"/>
    <lineage>
        <taxon>Eukaryota</taxon>
        <taxon>Metamonada</taxon>
        <taxon>Diplomonadida</taxon>
        <taxon>Hexamitidae</taxon>
        <taxon>Hexamitinae</taxon>
        <taxon>Hexamita</taxon>
    </lineage>
</organism>
<dbReference type="Proteomes" id="UP001642409">
    <property type="component" value="Unassembled WGS sequence"/>
</dbReference>
<reference evidence="1 2" key="1">
    <citation type="submission" date="2024-07" db="EMBL/GenBank/DDBJ databases">
        <authorList>
            <person name="Akdeniz Z."/>
        </authorList>
    </citation>
    <scope>NUCLEOTIDE SEQUENCE [LARGE SCALE GENOMIC DNA]</scope>
</reference>
<protein>
    <submittedName>
        <fullName evidence="1">Ubiquitin-conjugating_enzyme E2</fullName>
    </submittedName>
</protein>
<comment type="caution">
    <text evidence="1">The sequence shown here is derived from an EMBL/GenBank/DDBJ whole genome shotgun (WGS) entry which is preliminary data.</text>
</comment>
<evidence type="ECO:0000313" key="1">
    <source>
        <dbReference type="EMBL" id="CAL6077300.1"/>
    </source>
</evidence>